<dbReference type="InterPro" id="IPR037069">
    <property type="entry name" value="AcylCoA_DH/ox_N_sf"/>
</dbReference>
<dbReference type="Gene3D" id="1.10.540.10">
    <property type="entry name" value="Acyl-CoA dehydrogenase/oxidase, N-terminal domain"/>
    <property type="match status" value="1"/>
</dbReference>
<dbReference type="InterPro" id="IPR046373">
    <property type="entry name" value="Acyl-CoA_Oxase/DH_mid-dom_sf"/>
</dbReference>
<dbReference type="InterPro" id="IPR013786">
    <property type="entry name" value="AcylCoA_DH/ox_N"/>
</dbReference>
<dbReference type="GO" id="GO:0016627">
    <property type="term" value="F:oxidoreductase activity, acting on the CH-CH group of donors"/>
    <property type="evidence" value="ECO:0007669"/>
    <property type="project" value="InterPro"/>
</dbReference>
<feature type="non-terminal residue" evidence="9">
    <location>
        <position position="1"/>
    </location>
</feature>
<feature type="domain" description="Acyl-CoA dehydrogenase/oxidase N-terminal" evidence="8">
    <location>
        <begin position="39"/>
        <end position="121"/>
    </location>
</feature>
<dbReference type="Pfam" id="PF02771">
    <property type="entry name" value="Acyl-CoA_dh_N"/>
    <property type="match status" value="1"/>
</dbReference>
<feature type="domain" description="Acyl-CoA dehydrogenase/oxidase C-terminal" evidence="6">
    <location>
        <begin position="231"/>
        <end position="390"/>
    </location>
</feature>
<dbReference type="AlphaFoldDB" id="A0A381QY48"/>
<evidence type="ECO:0000256" key="3">
    <source>
        <dbReference type="ARBA" id="ARBA00022630"/>
    </source>
</evidence>
<evidence type="ECO:0000313" key="9">
    <source>
        <dbReference type="EMBL" id="SUZ84352.1"/>
    </source>
</evidence>
<evidence type="ECO:0000259" key="7">
    <source>
        <dbReference type="Pfam" id="PF02770"/>
    </source>
</evidence>
<organism evidence="9">
    <name type="scientific">marine metagenome</name>
    <dbReference type="NCBI Taxonomy" id="408172"/>
    <lineage>
        <taxon>unclassified sequences</taxon>
        <taxon>metagenomes</taxon>
        <taxon>ecological metagenomes</taxon>
    </lineage>
</organism>
<sequence>MANLDDFREETRDWLETNCPEDARGPGPVPWGSTKIKLDDASKQWLERMASRGWTVPSWPKEYGGAALSPDQYKILIDELKRINARPPLTGRGVNYIGPTLLELGSDDQRERWLPGISRGEGGWAMGYSEPGAGSDLASLSMRAVRRGDHYVINGRKIWTSDAMQADYIFVLARTAPDEPKHQGISLILVDMQQEEVQVRPIRLISGASPFNETLFEDAIANASDVVGGVNNGWTVGKRLLQFERSTHAGINTSGSQGGRSQASTMPEQIRLHTKVVGGRIDDPGIRTRLIRYEQNDLAQRLTQQRVIEETRAHAPGFASSAVKLTGALHTQDGDELLLDASGTHGLDWGATGSSIKASEITKAWLRQKALTIAGGTKEIQLNIIAKRVLGLP</sequence>
<evidence type="ECO:0000256" key="1">
    <source>
        <dbReference type="ARBA" id="ARBA00001974"/>
    </source>
</evidence>
<comment type="cofactor">
    <cofactor evidence="1">
        <name>FAD</name>
        <dbReference type="ChEBI" id="CHEBI:57692"/>
    </cofactor>
</comment>
<dbReference type="InterPro" id="IPR009075">
    <property type="entry name" value="AcylCo_DH/oxidase_C"/>
</dbReference>
<protein>
    <recommendedName>
        <fullName evidence="10">Acyl-CoA dehydrogenase</fullName>
    </recommendedName>
</protein>
<dbReference type="SUPFAM" id="SSF47203">
    <property type="entry name" value="Acyl-CoA dehydrogenase C-terminal domain-like"/>
    <property type="match status" value="1"/>
</dbReference>
<evidence type="ECO:0000259" key="6">
    <source>
        <dbReference type="Pfam" id="PF00441"/>
    </source>
</evidence>
<name>A0A381QY48_9ZZZZ</name>
<dbReference type="Pfam" id="PF02770">
    <property type="entry name" value="Acyl-CoA_dh_M"/>
    <property type="match status" value="1"/>
</dbReference>
<dbReference type="GO" id="GO:0050660">
    <property type="term" value="F:flavin adenine dinucleotide binding"/>
    <property type="evidence" value="ECO:0007669"/>
    <property type="project" value="InterPro"/>
</dbReference>
<dbReference type="InterPro" id="IPR009100">
    <property type="entry name" value="AcylCoA_DH/oxidase_NM_dom_sf"/>
</dbReference>
<dbReference type="InterPro" id="IPR052161">
    <property type="entry name" value="Mycobact_Acyl-CoA_DH"/>
</dbReference>
<gene>
    <name evidence="9" type="ORF">METZ01_LOCUS37206</name>
</gene>
<keyword evidence="3" id="KW-0285">Flavoprotein</keyword>
<dbReference type="Gene3D" id="2.40.110.10">
    <property type="entry name" value="Butyryl-CoA Dehydrogenase, subunit A, domain 2"/>
    <property type="match status" value="1"/>
</dbReference>
<proteinExistence type="inferred from homology"/>
<feature type="non-terminal residue" evidence="9">
    <location>
        <position position="393"/>
    </location>
</feature>
<feature type="domain" description="Acyl-CoA oxidase/dehydrogenase middle" evidence="7">
    <location>
        <begin position="125"/>
        <end position="217"/>
    </location>
</feature>
<comment type="similarity">
    <text evidence="2">Belongs to the acyl-CoA dehydrogenase family.</text>
</comment>
<dbReference type="InterPro" id="IPR036250">
    <property type="entry name" value="AcylCo_DH-like_C"/>
</dbReference>
<dbReference type="PANTHER" id="PTHR43292">
    <property type="entry name" value="ACYL-COA DEHYDROGENASE"/>
    <property type="match status" value="1"/>
</dbReference>
<evidence type="ECO:0000259" key="8">
    <source>
        <dbReference type="Pfam" id="PF02771"/>
    </source>
</evidence>
<dbReference type="Pfam" id="PF00441">
    <property type="entry name" value="Acyl-CoA_dh_1"/>
    <property type="match status" value="1"/>
</dbReference>
<dbReference type="Gene3D" id="1.20.140.10">
    <property type="entry name" value="Butyryl-CoA Dehydrogenase, subunit A, domain 3"/>
    <property type="match status" value="1"/>
</dbReference>
<keyword evidence="5" id="KW-0560">Oxidoreductase</keyword>
<dbReference type="InterPro" id="IPR006091">
    <property type="entry name" value="Acyl-CoA_Oxase/DH_mid-dom"/>
</dbReference>
<dbReference type="GO" id="GO:0005886">
    <property type="term" value="C:plasma membrane"/>
    <property type="evidence" value="ECO:0007669"/>
    <property type="project" value="TreeGrafter"/>
</dbReference>
<evidence type="ECO:0000256" key="2">
    <source>
        <dbReference type="ARBA" id="ARBA00009347"/>
    </source>
</evidence>
<reference evidence="9" key="1">
    <citation type="submission" date="2018-05" db="EMBL/GenBank/DDBJ databases">
        <authorList>
            <person name="Lanie J.A."/>
            <person name="Ng W.-L."/>
            <person name="Kazmierczak K.M."/>
            <person name="Andrzejewski T.M."/>
            <person name="Davidsen T.M."/>
            <person name="Wayne K.J."/>
            <person name="Tettelin H."/>
            <person name="Glass J.I."/>
            <person name="Rusch D."/>
            <person name="Podicherti R."/>
            <person name="Tsui H.-C.T."/>
            <person name="Winkler M.E."/>
        </authorList>
    </citation>
    <scope>NUCLEOTIDE SEQUENCE</scope>
</reference>
<evidence type="ECO:0000256" key="4">
    <source>
        <dbReference type="ARBA" id="ARBA00022827"/>
    </source>
</evidence>
<dbReference type="EMBL" id="UINC01001592">
    <property type="protein sequence ID" value="SUZ84352.1"/>
    <property type="molecule type" value="Genomic_DNA"/>
</dbReference>
<keyword evidence="4" id="KW-0274">FAD</keyword>
<accession>A0A381QY48</accession>
<evidence type="ECO:0000256" key="5">
    <source>
        <dbReference type="ARBA" id="ARBA00023002"/>
    </source>
</evidence>
<dbReference type="SUPFAM" id="SSF56645">
    <property type="entry name" value="Acyl-CoA dehydrogenase NM domain-like"/>
    <property type="match status" value="1"/>
</dbReference>
<dbReference type="PANTHER" id="PTHR43292:SF3">
    <property type="entry name" value="ACYL-COA DEHYDROGENASE FADE29"/>
    <property type="match status" value="1"/>
</dbReference>
<evidence type="ECO:0008006" key="10">
    <source>
        <dbReference type="Google" id="ProtNLM"/>
    </source>
</evidence>
<dbReference type="FunFam" id="2.40.110.10:FF:000011">
    <property type="entry name" value="Acyl-CoA dehydrogenase FadE34"/>
    <property type="match status" value="1"/>
</dbReference>